<evidence type="ECO:0000313" key="2">
    <source>
        <dbReference type="Proteomes" id="UP000596742"/>
    </source>
</evidence>
<gene>
    <name evidence="1" type="ORF">MGAL_10B012227</name>
</gene>
<name>A0A8B6FWQ5_MYTGA</name>
<dbReference type="Proteomes" id="UP000596742">
    <property type="component" value="Unassembled WGS sequence"/>
</dbReference>
<comment type="caution">
    <text evidence="1">The sequence shown here is derived from an EMBL/GenBank/DDBJ whole genome shotgun (WGS) entry which is preliminary data.</text>
</comment>
<organism evidence="1 2">
    <name type="scientific">Mytilus galloprovincialis</name>
    <name type="common">Mediterranean mussel</name>
    <dbReference type="NCBI Taxonomy" id="29158"/>
    <lineage>
        <taxon>Eukaryota</taxon>
        <taxon>Metazoa</taxon>
        <taxon>Spiralia</taxon>
        <taxon>Lophotrochozoa</taxon>
        <taxon>Mollusca</taxon>
        <taxon>Bivalvia</taxon>
        <taxon>Autobranchia</taxon>
        <taxon>Pteriomorphia</taxon>
        <taxon>Mytilida</taxon>
        <taxon>Mytiloidea</taxon>
        <taxon>Mytilidae</taxon>
        <taxon>Mytilinae</taxon>
        <taxon>Mytilus</taxon>
    </lineage>
</organism>
<dbReference type="OrthoDB" id="6149635at2759"/>
<protein>
    <submittedName>
        <fullName evidence="1">Uncharacterized protein</fullName>
    </submittedName>
</protein>
<evidence type="ECO:0000313" key="1">
    <source>
        <dbReference type="EMBL" id="VDI55578.1"/>
    </source>
</evidence>
<accession>A0A8B6FWQ5</accession>
<proteinExistence type="predicted"/>
<dbReference type="EMBL" id="UYJE01007512">
    <property type="protein sequence ID" value="VDI55578.1"/>
    <property type="molecule type" value="Genomic_DNA"/>
</dbReference>
<dbReference type="AlphaFoldDB" id="A0A8B6FWQ5"/>
<sequence>MSWFKFWKKTSKSKEEEYKKEFRRSESLRLADAQTDAEREKQRLKHTLSISRSGRFKQKKRERGGILDKPEFYGAETDNSDKIVLKIHQTHQIFKQDNLQKIRAETCDKYPKCPQETLHDPKWCSDSFRNGTTTEHERNGEYTTKLRLNNSYMNSITPTTSSSLYDGNKLLTTSMLSNTIHSTENIPTNIYQTMTARWIDNKTRSYMNVIPQSTWKYQTETISQNTMTETLLTSIISEINDKVSSERTNTHQAVRIKPRRSSVIQHSVVVTTENTPGVGKLGQQIINCDLLRNLGFNHPVCNPGQWT</sequence>
<reference evidence="1" key="1">
    <citation type="submission" date="2018-11" db="EMBL/GenBank/DDBJ databases">
        <authorList>
            <person name="Alioto T."/>
            <person name="Alioto T."/>
        </authorList>
    </citation>
    <scope>NUCLEOTIDE SEQUENCE</scope>
</reference>
<keyword evidence="2" id="KW-1185">Reference proteome</keyword>